<dbReference type="InterPro" id="IPR000847">
    <property type="entry name" value="LysR_HTH_N"/>
</dbReference>
<keyword evidence="3 6" id="KW-0238">DNA-binding</keyword>
<dbReference type="Pfam" id="PF03466">
    <property type="entry name" value="LysR_substrate"/>
    <property type="match status" value="1"/>
</dbReference>
<comment type="caution">
    <text evidence="6">The sequence shown here is derived from an EMBL/GenBank/DDBJ whole genome shotgun (WGS) entry which is preliminary data.</text>
</comment>
<dbReference type="PROSITE" id="PS50931">
    <property type="entry name" value="HTH_LYSR"/>
    <property type="match status" value="1"/>
</dbReference>
<dbReference type="EMBL" id="JAMTCP010000021">
    <property type="protein sequence ID" value="MCP2259922.1"/>
    <property type="molecule type" value="Genomic_DNA"/>
</dbReference>
<sequence length="307" mass="32926">MSLDVGRLRVLVEVARAGSIAAAAQRMSFTPSALSQQLAKLEREAGGQLLERHPHGVRLTRAGRVLVEHGERVLGELRDAEDAVRAALGERPQKLSIGAFPSAAQIFVPGVLAALRRDHPGVELLLLDLEPPRGYGLVSARELDLLITHRYPGVPLPSARGLRRVRLLTDPLALVLPADHPVARAERVTLGDLAGEEWISGQRGVADRVCLERLAEQAGVRLHVAYETHDYEVSMALVGAGVGVTFVPSSVVRAGLPPGAVAREVHGVGPAREIYLVHRRRPPALVGEVIALLREAVARAQQSSVDS</sequence>
<comment type="similarity">
    <text evidence="1">Belongs to the LysR transcriptional regulatory family.</text>
</comment>
<gene>
    <name evidence="6" type="ORF">LX15_003631</name>
</gene>
<proteinExistence type="inferred from homology"/>
<evidence type="ECO:0000313" key="7">
    <source>
        <dbReference type="Proteomes" id="UP001205311"/>
    </source>
</evidence>
<evidence type="ECO:0000313" key="6">
    <source>
        <dbReference type="EMBL" id="MCP2259922.1"/>
    </source>
</evidence>
<protein>
    <submittedName>
        <fullName evidence="6">DNA-binding transcriptional regulator, LysR family</fullName>
    </submittedName>
</protein>
<dbReference type="PANTHER" id="PTHR30346">
    <property type="entry name" value="TRANSCRIPTIONAL DUAL REGULATOR HCAR-RELATED"/>
    <property type="match status" value="1"/>
</dbReference>
<keyword evidence="2" id="KW-0805">Transcription regulation</keyword>
<evidence type="ECO:0000256" key="1">
    <source>
        <dbReference type="ARBA" id="ARBA00009437"/>
    </source>
</evidence>
<dbReference type="InterPro" id="IPR036390">
    <property type="entry name" value="WH_DNA-bd_sf"/>
</dbReference>
<dbReference type="SUPFAM" id="SSF46785">
    <property type="entry name" value="Winged helix' DNA-binding domain"/>
    <property type="match status" value="1"/>
</dbReference>
<dbReference type="SUPFAM" id="SSF53850">
    <property type="entry name" value="Periplasmic binding protein-like II"/>
    <property type="match status" value="1"/>
</dbReference>
<evidence type="ECO:0000256" key="3">
    <source>
        <dbReference type="ARBA" id="ARBA00023125"/>
    </source>
</evidence>
<dbReference type="InterPro" id="IPR036388">
    <property type="entry name" value="WH-like_DNA-bd_sf"/>
</dbReference>
<organism evidence="6 7">
    <name type="scientific">Streptoalloteichus tenebrarius (strain ATCC 17920 / DSM 40477 / JCM 4838 / CBS 697.72 / NBRC 16177 / NCIMB 11028 / NRRL B-12390 / A12253. 1 / ISP 5477)</name>
    <name type="common">Streptomyces tenebrarius</name>
    <dbReference type="NCBI Taxonomy" id="1933"/>
    <lineage>
        <taxon>Bacteria</taxon>
        <taxon>Bacillati</taxon>
        <taxon>Actinomycetota</taxon>
        <taxon>Actinomycetes</taxon>
        <taxon>Pseudonocardiales</taxon>
        <taxon>Pseudonocardiaceae</taxon>
        <taxon>Streptoalloteichus</taxon>
    </lineage>
</organism>
<dbReference type="Gene3D" id="3.40.190.10">
    <property type="entry name" value="Periplasmic binding protein-like II"/>
    <property type="match status" value="2"/>
</dbReference>
<feature type="domain" description="HTH lysR-type" evidence="5">
    <location>
        <begin position="1"/>
        <end position="60"/>
    </location>
</feature>
<reference evidence="6 7" key="1">
    <citation type="submission" date="2022-06" db="EMBL/GenBank/DDBJ databases">
        <title>Genomic Encyclopedia of Archaeal and Bacterial Type Strains, Phase II (KMG-II): from individual species to whole genera.</title>
        <authorList>
            <person name="Goeker M."/>
        </authorList>
    </citation>
    <scope>NUCLEOTIDE SEQUENCE [LARGE SCALE GENOMIC DNA]</scope>
    <source>
        <strain evidence="6 7">DSM 40477</strain>
    </source>
</reference>
<name>A0ABT1HWL5_STRSD</name>
<accession>A0ABT1HWL5</accession>
<dbReference type="Pfam" id="PF00126">
    <property type="entry name" value="HTH_1"/>
    <property type="match status" value="1"/>
</dbReference>
<dbReference type="CDD" id="cd08423">
    <property type="entry name" value="PBP2_LTTR_like_6"/>
    <property type="match status" value="1"/>
</dbReference>
<dbReference type="InterPro" id="IPR005119">
    <property type="entry name" value="LysR_subst-bd"/>
</dbReference>
<dbReference type="Proteomes" id="UP001205311">
    <property type="component" value="Unassembled WGS sequence"/>
</dbReference>
<dbReference type="PANTHER" id="PTHR30346:SF29">
    <property type="entry name" value="LYSR SUBSTRATE-BINDING"/>
    <property type="match status" value="1"/>
</dbReference>
<evidence type="ECO:0000256" key="2">
    <source>
        <dbReference type="ARBA" id="ARBA00023015"/>
    </source>
</evidence>
<dbReference type="RefSeq" id="WP_253670800.1">
    <property type="nucleotide sequence ID" value="NZ_JAMTCP010000021.1"/>
</dbReference>
<keyword evidence="4" id="KW-0804">Transcription</keyword>
<evidence type="ECO:0000256" key="4">
    <source>
        <dbReference type="ARBA" id="ARBA00023163"/>
    </source>
</evidence>
<keyword evidence="7" id="KW-1185">Reference proteome</keyword>
<dbReference type="Gene3D" id="1.10.10.10">
    <property type="entry name" value="Winged helix-like DNA-binding domain superfamily/Winged helix DNA-binding domain"/>
    <property type="match status" value="1"/>
</dbReference>
<evidence type="ECO:0000259" key="5">
    <source>
        <dbReference type="PROSITE" id="PS50931"/>
    </source>
</evidence>
<dbReference type="GO" id="GO:0003677">
    <property type="term" value="F:DNA binding"/>
    <property type="evidence" value="ECO:0007669"/>
    <property type="project" value="UniProtKB-KW"/>
</dbReference>